<evidence type="ECO:0000313" key="3">
    <source>
        <dbReference type="EMBL" id="GAA4891069.1"/>
    </source>
</evidence>
<dbReference type="RefSeq" id="WP_345578397.1">
    <property type="nucleotide sequence ID" value="NZ_BAABLV010000008.1"/>
</dbReference>
<reference evidence="4" key="1">
    <citation type="journal article" date="2019" name="Int. J. Syst. Evol. Microbiol.">
        <title>The Global Catalogue of Microorganisms (GCM) 10K type strain sequencing project: providing services to taxonomists for standard genome sequencing and annotation.</title>
        <authorList>
            <consortium name="The Broad Institute Genomics Platform"/>
            <consortium name="The Broad Institute Genome Sequencing Center for Infectious Disease"/>
            <person name="Wu L."/>
            <person name="Ma J."/>
        </authorList>
    </citation>
    <scope>NUCLEOTIDE SEQUENCE [LARGE SCALE GENOMIC DNA]</scope>
    <source>
        <strain evidence="4">JCM 19125</strain>
    </source>
</reference>
<evidence type="ECO:0000256" key="1">
    <source>
        <dbReference type="ARBA" id="ARBA00010154"/>
    </source>
</evidence>
<dbReference type="InterPro" id="IPR011051">
    <property type="entry name" value="RmlC_Cupin_sf"/>
</dbReference>
<dbReference type="InterPro" id="IPR036291">
    <property type="entry name" value="NAD(P)-bd_dom_sf"/>
</dbReference>
<dbReference type="Gene3D" id="2.60.120.10">
    <property type="entry name" value="Jelly Rolls"/>
    <property type="match status" value="1"/>
</dbReference>
<dbReference type="Pfam" id="PF04321">
    <property type="entry name" value="RmlD_sub_bind"/>
    <property type="match status" value="1"/>
</dbReference>
<dbReference type="InterPro" id="IPR036196">
    <property type="entry name" value="Ptyr_pPase_sf"/>
</dbReference>
<dbReference type="InterPro" id="IPR023485">
    <property type="entry name" value="Ptyr_pPase"/>
</dbReference>
<dbReference type="InterPro" id="IPR029903">
    <property type="entry name" value="RmlD-like-bd"/>
</dbReference>
<comment type="similarity">
    <text evidence="1">Belongs to the dTDP-4-dehydrorhamnose 3,5-epimerase family.</text>
</comment>
<dbReference type="InterPro" id="IPR014710">
    <property type="entry name" value="RmlC-like_jellyroll"/>
</dbReference>
<accession>A0ABP9F2B9</accession>
<dbReference type="SUPFAM" id="SSF51182">
    <property type="entry name" value="RmlC-like cupins"/>
    <property type="match status" value="1"/>
</dbReference>
<dbReference type="Gene3D" id="3.40.50.2300">
    <property type="match status" value="1"/>
</dbReference>
<gene>
    <name evidence="3" type="ORF">GCM10025789_04690</name>
</gene>
<proteinExistence type="inferred from homology"/>
<feature type="domain" description="Phosphotyrosine protein phosphatase I" evidence="2">
    <location>
        <begin position="470"/>
        <end position="633"/>
    </location>
</feature>
<comment type="caution">
    <text evidence="3">The sequence shown here is derived from an EMBL/GenBank/DDBJ whole genome shotgun (WGS) entry which is preliminary data.</text>
</comment>
<sequence>MAPLRIERTPIPGLLLLHLGVQYNDDGWFKENWHRAAFNAAGLPDFDAVQHNVTHTVDRGVTRGFHAEPWDRLITLTAGRAMGAWVDLRAGGSFGRTFSTDLDTAVGLFVPRGVGNAHQVLEDGTTFNYLLSHHWHPDARSRSTGVNLFDPALDIPWAISRDRAHVAQRDLSLPLLSDATPMPPRRTLVVGTETPLGRAVAGRVPGATGLPSDAFADGAAPVDLSAFDTVVHAVGQLASGFTDRPEQGTSWVSAAARATTLADLARRHRLRYVHVSADCVFEGGAPEHGEDASLDLTTPQGRVLAAGELIAGTVPRHLIIRTGWVVDPDEGFIRELAAKARHGQPVTLAEGQYGRLTFLDHLVLATRHLLDSGAEPGTYNVTGDGRAVSWEQVAQRVFQIVGANPALVRTAPAAGPAPALLRLEKLKATGHKVPNAWLDLIDIVPGAKPAAEAAPAPTADRPPARGRQPFRVLFVCTANICRSAYADVAARARGVDGLEFSSAGIQALVDQGIDPPMAALVTAGDATAHRARQLTRDMLEETDLVIAMASDHRRYILDSWPALGRKVFVIGHVARELASLPPGTPLNGVTEHLWRHRTADFADDVADPYGRGPAAAKEAADAIDGHLDTILGALTELARRA</sequence>
<evidence type="ECO:0000313" key="4">
    <source>
        <dbReference type="Proteomes" id="UP001501521"/>
    </source>
</evidence>
<protein>
    <recommendedName>
        <fullName evidence="2">Phosphotyrosine protein phosphatase I domain-containing protein</fullName>
    </recommendedName>
</protein>
<evidence type="ECO:0000259" key="2">
    <source>
        <dbReference type="SMART" id="SM00226"/>
    </source>
</evidence>
<dbReference type="SUPFAM" id="SSF52788">
    <property type="entry name" value="Phosphotyrosine protein phosphatases I"/>
    <property type="match status" value="1"/>
</dbReference>
<organism evidence="3 4">
    <name type="scientific">Tessaracoccus lubricantis</name>
    <dbReference type="NCBI Taxonomy" id="545543"/>
    <lineage>
        <taxon>Bacteria</taxon>
        <taxon>Bacillati</taxon>
        <taxon>Actinomycetota</taxon>
        <taxon>Actinomycetes</taxon>
        <taxon>Propionibacteriales</taxon>
        <taxon>Propionibacteriaceae</taxon>
        <taxon>Tessaracoccus</taxon>
    </lineage>
</organism>
<dbReference type="SMART" id="SM00226">
    <property type="entry name" value="LMWPc"/>
    <property type="match status" value="1"/>
</dbReference>
<name>A0ABP9F2B9_9ACTN</name>
<dbReference type="InterPro" id="IPR000888">
    <property type="entry name" value="RmlC-like"/>
</dbReference>
<dbReference type="SUPFAM" id="SSF51735">
    <property type="entry name" value="NAD(P)-binding Rossmann-fold domains"/>
    <property type="match status" value="1"/>
</dbReference>
<dbReference type="Proteomes" id="UP001501521">
    <property type="component" value="Unassembled WGS sequence"/>
</dbReference>
<dbReference type="PANTHER" id="PTHR21047:SF2">
    <property type="entry name" value="THYMIDINE DIPHOSPHO-4-KETO-RHAMNOSE 3,5-EPIMERASE"/>
    <property type="match status" value="1"/>
</dbReference>
<dbReference type="Gene3D" id="3.40.50.720">
    <property type="entry name" value="NAD(P)-binding Rossmann-like Domain"/>
    <property type="match status" value="1"/>
</dbReference>
<dbReference type="PANTHER" id="PTHR21047">
    <property type="entry name" value="DTDP-6-DEOXY-D-GLUCOSE-3,5 EPIMERASE"/>
    <property type="match status" value="1"/>
</dbReference>
<dbReference type="Pfam" id="PF01451">
    <property type="entry name" value="LMWPc"/>
    <property type="match status" value="1"/>
</dbReference>
<dbReference type="Pfam" id="PF00908">
    <property type="entry name" value="dTDP_sugar_isom"/>
    <property type="match status" value="1"/>
</dbReference>
<dbReference type="EMBL" id="BAABLV010000008">
    <property type="protein sequence ID" value="GAA4891069.1"/>
    <property type="molecule type" value="Genomic_DNA"/>
</dbReference>
<keyword evidence="4" id="KW-1185">Reference proteome</keyword>